<dbReference type="GO" id="GO:0009986">
    <property type="term" value="C:cell surface"/>
    <property type="evidence" value="ECO:0007669"/>
    <property type="project" value="UniProtKB-SubCell"/>
</dbReference>
<keyword evidence="3" id="KW-1133">Transmembrane helix</keyword>
<dbReference type="InterPro" id="IPR012902">
    <property type="entry name" value="N_methyl_site"/>
</dbReference>
<dbReference type="Proteomes" id="UP000693672">
    <property type="component" value="Unassembled WGS sequence"/>
</dbReference>
<organism evidence="4 5">
    <name type="scientific">Paenibacillus solanacearum</name>
    <dbReference type="NCBI Taxonomy" id="2048548"/>
    <lineage>
        <taxon>Bacteria</taxon>
        <taxon>Bacillati</taxon>
        <taxon>Bacillota</taxon>
        <taxon>Bacilli</taxon>
        <taxon>Bacillales</taxon>
        <taxon>Paenibacillaceae</taxon>
        <taxon>Paenibacillus</taxon>
    </lineage>
</organism>
<name>A0A916NR86_9BACL</name>
<dbReference type="EMBL" id="CAJVAS010000031">
    <property type="protein sequence ID" value="CAG7645561.1"/>
    <property type="molecule type" value="Genomic_DNA"/>
</dbReference>
<reference evidence="4" key="1">
    <citation type="submission" date="2021-06" db="EMBL/GenBank/DDBJ databases">
        <authorList>
            <person name="Criscuolo A."/>
        </authorList>
    </citation>
    <scope>NUCLEOTIDE SEQUENCE</scope>
    <source>
        <strain evidence="4">CIP111600</strain>
    </source>
</reference>
<evidence type="ECO:0008006" key="6">
    <source>
        <dbReference type="Google" id="ProtNLM"/>
    </source>
</evidence>
<keyword evidence="2" id="KW-0178">Competence</keyword>
<dbReference type="PROSITE" id="PS00409">
    <property type="entry name" value="PROKAR_NTER_METHYL"/>
    <property type="match status" value="1"/>
</dbReference>
<comment type="subcellular location">
    <subcellularLocation>
        <location evidence="1">Cell surface</location>
    </subcellularLocation>
</comment>
<dbReference type="AlphaFoldDB" id="A0A916NR86"/>
<accession>A0A916NR86</accession>
<feature type="transmembrane region" description="Helical" evidence="3">
    <location>
        <begin position="12"/>
        <end position="38"/>
    </location>
</feature>
<keyword evidence="3" id="KW-0812">Transmembrane</keyword>
<keyword evidence="3" id="KW-0472">Membrane</keyword>
<evidence type="ECO:0000313" key="4">
    <source>
        <dbReference type="EMBL" id="CAG7645561.1"/>
    </source>
</evidence>
<sequence>MMKQWRNERGLTLVELLASITIGTMLLGVAAMLLSSVLHLSDSESRTFRDRSAAKYAMTTLATQLADSTQAVYYAGNSELRYKMGNVYKAVVFDSANRTLTIYDFSSDGNAANDAAQFANGAISIAAHRSLYTNPVTLHKAVVSVAYKQAGGESVPSVMLKDGQLITIDIVFQYQKVSIGGARTVVPHAESTSVKLMLDITSK</sequence>
<evidence type="ECO:0000256" key="2">
    <source>
        <dbReference type="ARBA" id="ARBA00023287"/>
    </source>
</evidence>
<dbReference type="RefSeq" id="WP_218094691.1">
    <property type="nucleotide sequence ID" value="NZ_CAJVAS010000031.1"/>
</dbReference>
<evidence type="ECO:0000313" key="5">
    <source>
        <dbReference type="Proteomes" id="UP000693672"/>
    </source>
</evidence>
<proteinExistence type="predicted"/>
<dbReference type="Pfam" id="PF07963">
    <property type="entry name" value="N_methyl"/>
    <property type="match status" value="1"/>
</dbReference>
<gene>
    <name evidence="4" type="ORF">PAESOLCIP111_04979</name>
</gene>
<dbReference type="GO" id="GO:0030420">
    <property type="term" value="P:establishment of competence for transformation"/>
    <property type="evidence" value="ECO:0007669"/>
    <property type="project" value="UniProtKB-KW"/>
</dbReference>
<protein>
    <recommendedName>
        <fullName evidence="6">Prepilin-type N-terminal cleavage/methylation domain-containing protein</fullName>
    </recommendedName>
</protein>
<evidence type="ECO:0000256" key="3">
    <source>
        <dbReference type="SAM" id="Phobius"/>
    </source>
</evidence>
<comment type="caution">
    <text evidence="4">The sequence shown here is derived from an EMBL/GenBank/DDBJ whole genome shotgun (WGS) entry which is preliminary data.</text>
</comment>
<evidence type="ECO:0000256" key="1">
    <source>
        <dbReference type="ARBA" id="ARBA00004241"/>
    </source>
</evidence>
<keyword evidence="5" id="KW-1185">Reference proteome</keyword>